<sequence>MFGFSRNDHTHIFTIIICIPNIFRDIVQWKNTFCLVIGTSEFLIGIYANSIFVLLYQVVNLIKIGIIPFSLVYHQKFRAHQRHIHEDLGGFL</sequence>
<feature type="transmembrane region" description="Helical" evidence="1">
    <location>
        <begin position="54"/>
        <end position="73"/>
    </location>
</feature>
<protein>
    <submittedName>
        <fullName evidence="2">Uncharacterized protein</fullName>
    </submittedName>
</protein>
<organism evidence="2">
    <name type="scientific">Siphoviridae sp. ctL0q1</name>
    <dbReference type="NCBI Taxonomy" id="2825449"/>
    <lineage>
        <taxon>Viruses</taxon>
        <taxon>Duplodnaviria</taxon>
        <taxon>Heunggongvirae</taxon>
        <taxon>Uroviricota</taxon>
        <taxon>Caudoviricetes</taxon>
    </lineage>
</organism>
<proteinExistence type="predicted"/>
<dbReference type="EMBL" id="BK015443">
    <property type="protein sequence ID" value="DAE06944.1"/>
    <property type="molecule type" value="Genomic_DNA"/>
</dbReference>
<keyword evidence="1" id="KW-0812">Transmembrane</keyword>
<name>A0A8S5PJN6_9CAUD</name>
<accession>A0A8S5PJN6</accession>
<keyword evidence="1" id="KW-1133">Transmembrane helix</keyword>
<reference evidence="2" key="1">
    <citation type="journal article" date="2021" name="Proc. Natl. Acad. Sci. U.S.A.">
        <title>A Catalog of Tens of Thousands of Viruses from Human Metagenomes Reveals Hidden Associations with Chronic Diseases.</title>
        <authorList>
            <person name="Tisza M.J."/>
            <person name="Buck C.B."/>
        </authorList>
    </citation>
    <scope>NUCLEOTIDE SEQUENCE</scope>
    <source>
        <strain evidence="2">CtL0q1</strain>
    </source>
</reference>
<evidence type="ECO:0000313" key="2">
    <source>
        <dbReference type="EMBL" id="DAE06944.1"/>
    </source>
</evidence>
<keyword evidence="1" id="KW-0472">Membrane</keyword>
<evidence type="ECO:0000256" key="1">
    <source>
        <dbReference type="SAM" id="Phobius"/>
    </source>
</evidence>